<comment type="subcellular location">
    <subcellularLocation>
        <location evidence="3">Cytoplasm</location>
    </subcellularLocation>
</comment>
<dbReference type="Gene3D" id="3.30.420.40">
    <property type="match status" value="1"/>
</dbReference>
<reference evidence="5 6" key="1">
    <citation type="submission" date="2014-04" db="EMBL/GenBank/DDBJ databases">
        <title>A comprehensive comparison of genomes of Erythrobacter spp. strains.</title>
        <authorList>
            <person name="Zheng Q."/>
        </authorList>
    </citation>
    <scope>NUCLEOTIDE SEQUENCE [LARGE SCALE GENOMIC DNA]</scope>
    <source>
        <strain evidence="5 6">DSM 6997</strain>
    </source>
</reference>
<dbReference type="EMBL" id="JMIW01000003">
    <property type="protein sequence ID" value="KEO90236.1"/>
    <property type="molecule type" value="Genomic_DNA"/>
</dbReference>
<evidence type="ECO:0000256" key="4">
    <source>
        <dbReference type="RuleBase" id="RU004046"/>
    </source>
</evidence>
<dbReference type="AlphaFoldDB" id="A0A074M680"/>
<dbReference type="RefSeq" id="WP_034959701.1">
    <property type="nucleotide sequence ID" value="NZ_JMIW01000003.1"/>
</dbReference>
<evidence type="ECO:0000256" key="2">
    <source>
        <dbReference type="ARBA" id="ARBA00022777"/>
    </source>
</evidence>
<evidence type="ECO:0000256" key="1">
    <source>
        <dbReference type="ARBA" id="ARBA00022679"/>
    </source>
</evidence>
<dbReference type="OrthoDB" id="9800595at2"/>
<dbReference type="STRING" id="1044.EH31_09100"/>
<name>A0A074M680_ERYLO</name>
<dbReference type="InterPro" id="IPR043129">
    <property type="entry name" value="ATPase_NBD"/>
</dbReference>
<dbReference type="Pfam" id="PF02685">
    <property type="entry name" value="Glucokinase"/>
    <property type="match status" value="1"/>
</dbReference>
<dbReference type="PANTHER" id="PTHR47690:SF1">
    <property type="entry name" value="GLUCOKINASE"/>
    <property type="match status" value="1"/>
</dbReference>
<keyword evidence="1 3" id="KW-0808">Transferase</keyword>
<gene>
    <name evidence="3" type="primary">glk</name>
    <name evidence="5" type="ORF">EH31_09100</name>
</gene>
<dbReference type="EC" id="2.7.1.2" evidence="3"/>
<evidence type="ECO:0000256" key="3">
    <source>
        <dbReference type="HAMAP-Rule" id="MF_00524"/>
    </source>
</evidence>
<feature type="binding site" evidence="3">
    <location>
        <begin position="9"/>
        <end position="14"/>
    </location>
    <ligand>
        <name>ATP</name>
        <dbReference type="ChEBI" id="CHEBI:30616"/>
    </ligand>
</feature>
<dbReference type="SUPFAM" id="SSF53067">
    <property type="entry name" value="Actin-like ATPase domain"/>
    <property type="match status" value="1"/>
</dbReference>
<dbReference type="PANTHER" id="PTHR47690">
    <property type="entry name" value="GLUCOKINASE"/>
    <property type="match status" value="1"/>
</dbReference>
<dbReference type="Gene3D" id="3.40.367.20">
    <property type="match status" value="1"/>
</dbReference>
<comment type="catalytic activity">
    <reaction evidence="3">
        <text>D-glucose + ATP = D-glucose 6-phosphate + ADP + H(+)</text>
        <dbReference type="Rhea" id="RHEA:17825"/>
        <dbReference type="ChEBI" id="CHEBI:4167"/>
        <dbReference type="ChEBI" id="CHEBI:15378"/>
        <dbReference type="ChEBI" id="CHEBI:30616"/>
        <dbReference type="ChEBI" id="CHEBI:61548"/>
        <dbReference type="ChEBI" id="CHEBI:456216"/>
        <dbReference type="EC" id="2.7.1.2"/>
    </reaction>
</comment>
<comment type="similarity">
    <text evidence="3 4">Belongs to the bacterial glucokinase family.</text>
</comment>
<keyword evidence="3" id="KW-0324">Glycolysis</keyword>
<dbReference type="GO" id="GO:0005536">
    <property type="term" value="F:D-glucose binding"/>
    <property type="evidence" value="ECO:0007669"/>
    <property type="project" value="InterPro"/>
</dbReference>
<accession>A0A074M680</accession>
<keyword evidence="2 3" id="KW-0418">Kinase</keyword>
<dbReference type="GO" id="GO:0004340">
    <property type="term" value="F:glucokinase activity"/>
    <property type="evidence" value="ECO:0007669"/>
    <property type="project" value="UniProtKB-UniRule"/>
</dbReference>
<comment type="caution">
    <text evidence="5">The sequence shown here is derived from an EMBL/GenBank/DDBJ whole genome shotgun (WGS) entry which is preliminary data.</text>
</comment>
<dbReference type="InterPro" id="IPR003836">
    <property type="entry name" value="Glucokinase"/>
</dbReference>
<organism evidence="5 6">
    <name type="scientific">Erythrobacter longus</name>
    <dbReference type="NCBI Taxonomy" id="1044"/>
    <lineage>
        <taxon>Bacteria</taxon>
        <taxon>Pseudomonadati</taxon>
        <taxon>Pseudomonadota</taxon>
        <taxon>Alphaproteobacteria</taxon>
        <taxon>Sphingomonadales</taxon>
        <taxon>Erythrobacteraceae</taxon>
        <taxon>Erythrobacter/Porphyrobacter group</taxon>
        <taxon>Erythrobacter</taxon>
    </lineage>
</organism>
<dbReference type="CDD" id="cd24008">
    <property type="entry name" value="ASKHA_NBD_GLK"/>
    <property type="match status" value="1"/>
</dbReference>
<keyword evidence="3" id="KW-0963">Cytoplasm</keyword>
<keyword evidence="3" id="KW-0067">ATP-binding</keyword>
<protein>
    <recommendedName>
        <fullName evidence="3">Glucokinase</fullName>
        <ecNumber evidence="3">2.7.1.2</ecNumber>
    </recommendedName>
    <alternativeName>
        <fullName evidence="3">Glucose kinase</fullName>
    </alternativeName>
</protein>
<evidence type="ECO:0000313" key="5">
    <source>
        <dbReference type="EMBL" id="KEO90236.1"/>
    </source>
</evidence>
<dbReference type="Proteomes" id="UP000027647">
    <property type="component" value="Unassembled WGS sequence"/>
</dbReference>
<dbReference type="eggNOG" id="COG0837">
    <property type="taxonomic scope" value="Bacteria"/>
</dbReference>
<proteinExistence type="inferred from homology"/>
<keyword evidence="3" id="KW-0547">Nucleotide-binding</keyword>
<sequence length="338" mass="35616">MTDTQIVAVDVGGTHARFAIASVASDGTISLDEPTTLHTSDHASFQTAWEDFRERHEREGGTLPDKLAMAVAAQIKPDLIRFTNNPWIIRPPLIKEKLGASAHVVINDFAAVAHAAARAPADQFLHLAGPDTPLPATGTISVLGPGTGLGVAHFHRTAPTRYHVQATEGGHGDFAPLDQIEDTILARLRQRHTRVSNERVVSGPAIVDIYQALAAMEGRAVVERTDVEIWTAGTSGNDSLAAAAVDRFCLALGSVAGDIALVQGASGVVIAGGLGYRIRETLLASGFADRFCAKGRFTSLMASLPVKLITHPQPGLLGAAAAFAQTYLDGAQSDMEPQ</sequence>
<dbReference type="GO" id="GO:0005829">
    <property type="term" value="C:cytosol"/>
    <property type="evidence" value="ECO:0007669"/>
    <property type="project" value="TreeGrafter"/>
</dbReference>
<dbReference type="GO" id="GO:0006096">
    <property type="term" value="P:glycolytic process"/>
    <property type="evidence" value="ECO:0007669"/>
    <property type="project" value="UniProtKB-UniRule"/>
</dbReference>
<dbReference type="GO" id="GO:0005524">
    <property type="term" value="F:ATP binding"/>
    <property type="evidence" value="ECO:0007669"/>
    <property type="project" value="UniProtKB-UniRule"/>
</dbReference>
<evidence type="ECO:0000313" key="6">
    <source>
        <dbReference type="Proteomes" id="UP000027647"/>
    </source>
</evidence>
<keyword evidence="6" id="KW-1185">Reference proteome</keyword>
<dbReference type="InterPro" id="IPR050201">
    <property type="entry name" value="Bacterial_glucokinase"/>
</dbReference>
<dbReference type="HAMAP" id="MF_00524">
    <property type="entry name" value="Glucokinase"/>
    <property type="match status" value="1"/>
</dbReference>